<dbReference type="InterPro" id="IPR036361">
    <property type="entry name" value="SAP_dom_sf"/>
</dbReference>
<protein>
    <recommendedName>
        <fullName evidence="8">CCHC-type domain-containing protein</fullName>
    </recommendedName>
</protein>
<dbReference type="SMART" id="SM00513">
    <property type="entry name" value="SAP"/>
    <property type="match status" value="1"/>
</dbReference>
<dbReference type="PROSITE" id="PS50158">
    <property type="entry name" value="ZF_CCHC"/>
    <property type="match status" value="1"/>
</dbReference>
<keyword evidence="7" id="KW-1185">Reference proteome</keyword>
<keyword evidence="1" id="KW-0862">Zinc</keyword>
<dbReference type="Proteomes" id="UP001378592">
    <property type="component" value="Unassembled WGS sequence"/>
</dbReference>
<sequence length="406" mass="46645">MSCTKTLRELKVTELKVELEDRDLETTGTKAILQNRLANALKAAGEDPESFLFEMNENFCKPLAELRKDLEGKNRILEEKLLENMEQKITQNNILVREEIEEKMSKNVEKIEEKFVKSEEKLLNLLEEKLKVFDFPTEKIKMNTVQDPQGMARVTTVREPLGKGRVKPPTFDGTSSWPNYLKQFKAAATANGWSGTDCATALILSLRGNAVDVLETIPIEEQANFEQIVKRLETRYGQKHLEDVYFTMLKNRAQKPGESLQELEADISRLVRLSNPDSPESFMERIAVRYFIEAIHDAETQQALRLVRPKTLTDTLSQALDFEAAKRASKRDGRVRALQPDLGTFNEKYLEAMIERLLDARKSNIKRRQPQCWNCGELGHVRSRCDRPVTQQEEKPVYKRSSQQGN</sequence>
<dbReference type="Pfam" id="PF00098">
    <property type="entry name" value="zf-CCHC"/>
    <property type="match status" value="1"/>
</dbReference>
<proteinExistence type="predicted"/>
<keyword evidence="1" id="KW-0479">Metal-binding</keyword>
<dbReference type="InterPro" id="IPR001878">
    <property type="entry name" value="Znf_CCHC"/>
</dbReference>
<evidence type="ECO:0000259" key="5">
    <source>
        <dbReference type="PROSITE" id="PS50800"/>
    </source>
</evidence>
<dbReference type="EMBL" id="JAZDUA010000224">
    <property type="protein sequence ID" value="KAK7863664.1"/>
    <property type="molecule type" value="Genomic_DNA"/>
</dbReference>
<dbReference type="SUPFAM" id="SSF57756">
    <property type="entry name" value="Retrovirus zinc finger-like domains"/>
    <property type="match status" value="1"/>
</dbReference>
<evidence type="ECO:0000313" key="6">
    <source>
        <dbReference type="EMBL" id="KAK7863664.1"/>
    </source>
</evidence>
<evidence type="ECO:0008006" key="8">
    <source>
        <dbReference type="Google" id="ProtNLM"/>
    </source>
</evidence>
<dbReference type="Pfam" id="PF02037">
    <property type="entry name" value="SAP"/>
    <property type="match status" value="1"/>
</dbReference>
<feature type="coiled-coil region" evidence="2">
    <location>
        <begin position="63"/>
        <end position="128"/>
    </location>
</feature>
<organism evidence="6 7">
    <name type="scientific">Gryllus longicercus</name>
    <dbReference type="NCBI Taxonomy" id="2509291"/>
    <lineage>
        <taxon>Eukaryota</taxon>
        <taxon>Metazoa</taxon>
        <taxon>Ecdysozoa</taxon>
        <taxon>Arthropoda</taxon>
        <taxon>Hexapoda</taxon>
        <taxon>Insecta</taxon>
        <taxon>Pterygota</taxon>
        <taxon>Neoptera</taxon>
        <taxon>Polyneoptera</taxon>
        <taxon>Orthoptera</taxon>
        <taxon>Ensifera</taxon>
        <taxon>Gryllidea</taxon>
        <taxon>Grylloidea</taxon>
        <taxon>Gryllidae</taxon>
        <taxon>Gryllinae</taxon>
        <taxon>Gryllus</taxon>
    </lineage>
</organism>
<dbReference type="PROSITE" id="PS50800">
    <property type="entry name" value="SAP"/>
    <property type="match status" value="1"/>
</dbReference>
<dbReference type="SUPFAM" id="SSF68906">
    <property type="entry name" value="SAP domain"/>
    <property type="match status" value="1"/>
</dbReference>
<dbReference type="InterPro" id="IPR036875">
    <property type="entry name" value="Znf_CCHC_sf"/>
</dbReference>
<dbReference type="GO" id="GO:0008270">
    <property type="term" value="F:zinc ion binding"/>
    <property type="evidence" value="ECO:0007669"/>
    <property type="project" value="UniProtKB-KW"/>
</dbReference>
<evidence type="ECO:0000259" key="4">
    <source>
        <dbReference type="PROSITE" id="PS50158"/>
    </source>
</evidence>
<evidence type="ECO:0000256" key="3">
    <source>
        <dbReference type="SAM" id="MobiDB-lite"/>
    </source>
</evidence>
<feature type="domain" description="SAP" evidence="5">
    <location>
        <begin position="7"/>
        <end position="41"/>
    </location>
</feature>
<dbReference type="InterPro" id="IPR003034">
    <property type="entry name" value="SAP_dom"/>
</dbReference>
<evidence type="ECO:0000313" key="7">
    <source>
        <dbReference type="Proteomes" id="UP001378592"/>
    </source>
</evidence>
<accession>A0AAN9VT25</accession>
<feature type="domain" description="CCHC-type" evidence="4">
    <location>
        <begin position="372"/>
        <end position="385"/>
    </location>
</feature>
<reference evidence="6 7" key="1">
    <citation type="submission" date="2024-03" db="EMBL/GenBank/DDBJ databases">
        <title>The genome assembly and annotation of the cricket Gryllus longicercus Weissman &amp; Gray.</title>
        <authorList>
            <person name="Szrajer S."/>
            <person name="Gray D."/>
            <person name="Ylla G."/>
        </authorList>
    </citation>
    <scope>NUCLEOTIDE SEQUENCE [LARGE SCALE GENOMIC DNA]</scope>
    <source>
        <strain evidence="6">DAG 2021-001</strain>
        <tissue evidence="6">Whole body minus gut</tissue>
    </source>
</reference>
<dbReference type="PANTHER" id="PTHR45823:SF1">
    <property type="entry name" value="T-SNARE COILED-COIL HOMOLOGY DOMAIN-CONTAINING PROTEIN"/>
    <property type="match status" value="1"/>
</dbReference>
<name>A0AAN9VT25_9ORTH</name>
<dbReference type="AlphaFoldDB" id="A0AAN9VT25"/>
<evidence type="ECO:0000256" key="2">
    <source>
        <dbReference type="SAM" id="Coils"/>
    </source>
</evidence>
<dbReference type="GO" id="GO:0003676">
    <property type="term" value="F:nucleic acid binding"/>
    <property type="evidence" value="ECO:0007669"/>
    <property type="project" value="InterPro"/>
</dbReference>
<gene>
    <name evidence="6" type="ORF">R5R35_006191</name>
</gene>
<dbReference type="PANTHER" id="PTHR45823">
    <property type="entry name" value="T-SNARE COILED-COIL HOMOLOGY DOMAIN-CONTAINING PROTEIN"/>
    <property type="match status" value="1"/>
</dbReference>
<evidence type="ECO:0000256" key="1">
    <source>
        <dbReference type="PROSITE-ProRule" id="PRU00047"/>
    </source>
</evidence>
<keyword evidence="1" id="KW-0863">Zinc-finger</keyword>
<dbReference type="Gene3D" id="1.10.720.30">
    <property type="entry name" value="SAP domain"/>
    <property type="match status" value="1"/>
</dbReference>
<comment type="caution">
    <text evidence="6">The sequence shown here is derived from an EMBL/GenBank/DDBJ whole genome shotgun (WGS) entry which is preliminary data.</text>
</comment>
<keyword evidence="2" id="KW-0175">Coiled coil</keyword>
<feature type="compositionally biased region" description="Basic and acidic residues" evidence="3">
    <location>
        <begin position="386"/>
        <end position="397"/>
    </location>
</feature>
<feature type="region of interest" description="Disordered" evidence="3">
    <location>
        <begin position="386"/>
        <end position="406"/>
    </location>
</feature>